<dbReference type="GO" id="GO:0017089">
    <property type="term" value="F:glycolipid transfer activity"/>
    <property type="evidence" value="ECO:0007669"/>
    <property type="project" value="TreeGrafter"/>
</dbReference>
<dbReference type="AlphaFoldDB" id="A0A4S3K149"/>
<proteinExistence type="predicted"/>
<dbReference type="RefSeq" id="WP_162850959.1">
    <property type="nucleotide sequence ID" value="NZ_MWIN01000023.1"/>
</dbReference>
<evidence type="ECO:0000313" key="7">
    <source>
        <dbReference type="EMBL" id="TDU30833.1"/>
    </source>
</evidence>
<sequence>MSRAERVAAAFALAFLMSSTVFAAAKGEREQLRPTSPVKINADRAEWQKGGSMVYTGNVRLESGDLKLSGDRLNLTQFDNGEFEAKVDGKPAKLDHAGLAAAGTRGDERPPVTARASTLTYDSRNDIVEVAGDALLTRGTDEIRGQNIRYDVTERRIEAQGKEGCEGASTKAGCQVEIVIQPPPRKGKTEGGAAAPSPGKAASNP</sequence>
<gene>
    <name evidence="7" type="ORF">DFR24_0189</name>
</gene>
<evidence type="ECO:0000259" key="6">
    <source>
        <dbReference type="Pfam" id="PF03968"/>
    </source>
</evidence>
<feature type="signal peptide" evidence="5">
    <location>
        <begin position="1"/>
        <end position="23"/>
    </location>
</feature>
<dbReference type="GO" id="GO:0015920">
    <property type="term" value="P:lipopolysaccharide transport"/>
    <property type="evidence" value="ECO:0007669"/>
    <property type="project" value="InterPro"/>
</dbReference>
<evidence type="ECO:0000256" key="5">
    <source>
        <dbReference type="SAM" id="SignalP"/>
    </source>
</evidence>
<evidence type="ECO:0000313" key="8">
    <source>
        <dbReference type="Proteomes" id="UP000295341"/>
    </source>
</evidence>
<keyword evidence="3" id="KW-0574">Periplasm</keyword>
<evidence type="ECO:0000256" key="1">
    <source>
        <dbReference type="ARBA" id="ARBA00022448"/>
    </source>
</evidence>
<dbReference type="Gene3D" id="2.60.450.10">
    <property type="entry name" value="Lipopolysaccharide (LPS) transport protein A like domain"/>
    <property type="match status" value="1"/>
</dbReference>
<keyword evidence="8" id="KW-1185">Reference proteome</keyword>
<protein>
    <submittedName>
        <fullName evidence="7">Lipopolysaccharide transport protein LptA</fullName>
    </submittedName>
</protein>
<dbReference type="InterPro" id="IPR014340">
    <property type="entry name" value="LptA"/>
</dbReference>
<feature type="chain" id="PRO_5030100147" evidence="5">
    <location>
        <begin position="24"/>
        <end position="205"/>
    </location>
</feature>
<reference evidence="7 8" key="1">
    <citation type="submission" date="2019-03" db="EMBL/GenBank/DDBJ databases">
        <title>Genomic Encyclopedia of Type Strains, Phase IV (KMG-IV): sequencing the most valuable type-strain genomes for metagenomic binning, comparative biology and taxonomic classification.</title>
        <authorList>
            <person name="Goeker M."/>
        </authorList>
    </citation>
    <scope>NUCLEOTIDE SEQUENCE [LARGE SCALE GENOMIC DNA]</scope>
    <source>
        <strain evidence="7 8">DSM 26377</strain>
    </source>
</reference>
<evidence type="ECO:0000256" key="2">
    <source>
        <dbReference type="ARBA" id="ARBA00022729"/>
    </source>
</evidence>
<feature type="domain" description="Organic solvent tolerance-like N-terminal" evidence="6">
    <location>
        <begin position="39"/>
        <end position="154"/>
    </location>
</feature>
<evidence type="ECO:0000256" key="4">
    <source>
        <dbReference type="SAM" id="MobiDB-lite"/>
    </source>
</evidence>
<dbReference type="GO" id="GO:0009279">
    <property type="term" value="C:cell outer membrane"/>
    <property type="evidence" value="ECO:0007669"/>
    <property type="project" value="TreeGrafter"/>
</dbReference>
<dbReference type="PANTHER" id="PTHR36504:SF1">
    <property type="entry name" value="LIPOPOLYSACCHARIDE EXPORT SYSTEM PROTEIN LPTA"/>
    <property type="match status" value="1"/>
</dbReference>
<dbReference type="EMBL" id="SOBT01000008">
    <property type="protein sequence ID" value="TDU30833.1"/>
    <property type="molecule type" value="Genomic_DNA"/>
</dbReference>
<dbReference type="GO" id="GO:0001530">
    <property type="term" value="F:lipopolysaccharide binding"/>
    <property type="evidence" value="ECO:0007669"/>
    <property type="project" value="InterPro"/>
</dbReference>
<dbReference type="NCBIfam" id="TIGR03002">
    <property type="entry name" value="outer_YhbN_LptA"/>
    <property type="match status" value="1"/>
</dbReference>
<keyword evidence="2 5" id="KW-0732">Signal</keyword>
<dbReference type="PANTHER" id="PTHR36504">
    <property type="entry name" value="LIPOPOLYSACCHARIDE EXPORT SYSTEM PROTEIN LPTA"/>
    <property type="match status" value="1"/>
</dbReference>
<organism evidence="7 8">
    <name type="scientific">Panacagrimonas perspica</name>
    <dbReference type="NCBI Taxonomy" id="381431"/>
    <lineage>
        <taxon>Bacteria</taxon>
        <taxon>Pseudomonadati</taxon>
        <taxon>Pseudomonadota</taxon>
        <taxon>Gammaproteobacteria</taxon>
        <taxon>Nevskiales</taxon>
        <taxon>Nevskiaceae</taxon>
        <taxon>Panacagrimonas</taxon>
    </lineage>
</organism>
<feature type="compositionally biased region" description="Low complexity" evidence="4">
    <location>
        <begin position="191"/>
        <end position="205"/>
    </location>
</feature>
<keyword evidence="1" id="KW-0813">Transport</keyword>
<evidence type="ECO:0000256" key="3">
    <source>
        <dbReference type="ARBA" id="ARBA00022764"/>
    </source>
</evidence>
<dbReference type="Proteomes" id="UP000295341">
    <property type="component" value="Unassembled WGS sequence"/>
</dbReference>
<name>A0A4S3K149_9GAMM</name>
<feature type="region of interest" description="Disordered" evidence="4">
    <location>
        <begin position="181"/>
        <end position="205"/>
    </location>
</feature>
<dbReference type="InterPro" id="IPR005653">
    <property type="entry name" value="OstA-like_N"/>
</dbReference>
<dbReference type="InterPro" id="IPR052037">
    <property type="entry name" value="LPS_export_LptA"/>
</dbReference>
<dbReference type="Pfam" id="PF03968">
    <property type="entry name" value="LptD_N"/>
    <property type="match status" value="1"/>
</dbReference>
<dbReference type="GO" id="GO:0030288">
    <property type="term" value="C:outer membrane-bounded periplasmic space"/>
    <property type="evidence" value="ECO:0007669"/>
    <property type="project" value="TreeGrafter"/>
</dbReference>
<accession>A0A4S3K149</accession>
<comment type="caution">
    <text evidence="7">The sequence shown here is derived from an EMBL/GenBank/DDBJ whole genome shotgun (WGS) entry which is preliminary data.</text>
</comment>